<organism evidence="2 3">
    <name type="scientific">Plectosphaerella plurivora</name>
    <dbReference type="NCBI Taxonomy" id="936078"/>
    <lineage>
        <taxon>Eukaryota</taxon>
        <taxon>Fungi</taxon>
        <taxon>Dikarya</taxon>
        <taxon>Ascomycota</taxon>
        <taxon>Pezizomycotina</taxon>
        <taxon>Sordariomycetes</taxon>
        <taxon>Hypocreomycetidae</taxon>
        <taxon>Glomerellales</taxon>
        <taxon>Plectosphaerellaceae</taxon>
        <taxon>Plectosphaerella</taxon>
    </lineage>
</organism>
<dbReference type="PANTHER" id="PTHR35394">
    <property type="entry name" value="DUF3176 DOMAIN-CONTAINING PROTEIN"/>
    <property type="match status" value="1"/>
</dbReference>
<feature type="transmembrane region" description="Helical" evidence="1">
    <location>
        <begin position="99"/>
        <end position="122"/>
    </location>
</feature>
<protein>
    <submittedName>
        <fullName evidence="2">Uncharacterized protein</fullName>
    </submittedName>
</protein>
<name>A0A9P9A7Y9_9PEZI</name>
<keyword evidence="3" id="KW-1185">Reference proteome</keyword>
<dbReference type="Proteomes" id="UP000770015">
    <property type="component" value="Unassembled WGS sequence"/>
</dbReference>
<dbReference type="EMBL" id="JAGSXJ010000019">
    <property type="protein sequence ID" value="KAH6681011.1"/>
    <property type="molecule type" value="Genomic_DNA"/>
</dbReference>
<accession>A0A9P9A7Y9</accession>
<gene>
    <name evidence="2" type="ORF">F5X68DRAFT_211702</name>
</gene>
<evidence type="ECO:0000313" key="2">
    <source>
        <dbReference type="EMBL" id="KAH6681011.1"/>
    </source>
</evidence>
<evidence type="ECO:0000313" key="3">
    <source>
        <dbReference type="Proteomes" id="UP000770015"/>
    </source>
</evidence>
<dbReference type="OrthoDB" id="5242705at2759"/>
<keyword evidence="1" id="KW-0812">Transmembrane</keyword>
<proteinExistence type="predicted"/>
<keyword evidence="1" id="KW-0472">Membrane</keyword>
<dbReference type="PANTHER" id="PTHR35394:SF5">
    <property type="entry name" value="DUF3176 DOMAIN-CONTAINING PROTEIN"/>
    <property type="match status" value="1"/>
</dbReference>
<comment type="caution">
    <text evidence="2">The sequence shown here is derived from an EMBL/GenBank/DDBJ whole genome shotgun (WGS) entry which is preliminary data.</text>
</comment>
<dbReference type="AlphaFoldDB" id="A0A9P9A7Y9"/>
<keyword evidence="1" id="KW-1133">Transmembrane helix</keyword>
<sequence length="198" mass="22110">MEGEVTGINFGYPYSLDKVEGNLWLVNAYNQGRGNLTTVGRMMQGLATSITAAMRNYPHESEYIDMEEGEDRDMMLERVALGSNIGLVYKVDTCIHVRWVWIIYPAILLILQVIFCATILLVRPTSTPGGKRDTAEFSDWKSSPLALVSLSWGEGVYQKLGHVSSVRDLEKAVGKTKVILQRGDSDDPKAPRWQLVDS</sequence>
<reference evidence="2" key="1">
    <citation type="journal article" date="2021" name="Nat. Commun.">
        <title>Genetic determinants of endophytism in the Arabidopsis root mycobiome.</title>
        <authorList>
            <person name="Mesny F."/>
            <person name="Miyauchi S."/>
            <person name="Thiergart T."/>
            <person name="Pickel B."/>
            <person name="Atanasova L."/>
            <person name="Karlsson M."/>
            <person name="Huettel B."/>
            <person name="Barry K.W."/>
            <person name="Haridas S."/>
            <person name="Chen C."/>
            <person name="Bauer D."/>
            <person name="Andreopoulos W."/>
            <person name="Pangilinan J."/>
            <person name="LaButti K."/>
            <person name="Riley R."/>
            <person name="Lipzen A."/>
            <person name="Clum A."/>
            <person name="Drula E."/>
            <person name="Henrissat B."/>
            <person name="Kohler A."/>
            <person name="Grigoriev I.V."/>
            <person name="Martin F.M."/>
            <person name="Hacquard S."/>
        </authorList>
    </citation>
    <scope>NUCLEOTIDE SEQUENCE</scope>
    <source>
        <strain evidence="2">MPI-SDFR-AT-0117</strain>
    </source>
</reference>
<evidence type="ECO:0000256" key="1">
    <source>
        <dbReference type="SAM" id="Phobius"/>
    </source>
</evidence>